<dbReference type="PANTHER" id="PTHR43071">
    <property type="entry name" value="2-AMINO-4-HYDROXY-6-HYDROXYMETHYLDIHYDROPTERIDINE PYROPHOSPHOKINASE"/>
    <property type="match status" value="1"/>
</dbReference>
<evidence type="ECO:0000256" key="1">
    <source>
        <dbReference type="ARBA" id="ARBA00000198"/>
    </source>
</evidence>
<evidence type="ECO:0000256" key="8">
    <source>
        <dbReference type="ARBA" id="ARBA00022741"/>
    </source>
</evidence>
<feature type="region of interest" description="Disordered" evidence="14">
    <location>
        <begin position="241"/>
        <end position="312"/>
    </location>
</feature>
<evidence type="ECO:0000256" key="10">
    <source>
        <dbReference type="ARBA" id="ARBA00022840"/>
    </source>
</evidence>
<dbReference type="Pfam" id="PF01288">
    <property type="entry name" value="HPPK"/>
    <property type="match status" value="1"/>
</dbReference>
<evidence type="ECO:0000256" key="4">
    <source>
        <dbReference type="ARBA" id="ARBA00005051"/>
    </source>
</evidence>
<dbReference type="CDD" id="cd00483">
    <property type="entry name" value="HPPK"/>
    <property type="match status" value="1"/>
</dbReference>
<keyword evidence="12 13" id="KW-0456">Lyase</keyword>
<keyword evidence="11 13" id="KW-0289">Folate biosynthesis</keyword>
<dbReference type="EC" id="4.1.2.25" evidence="13"/>
<evidence type="ECO:0000256" key="7">
    <source>
        <dbReference type="ARBA" id="ARBA00022679"/>
    </source>
</evidence>
<evidence type="ECO:0000256" key="5">
    <source>
        <dbReference type="ARBA" id="ARBA00005708"/>
    </source>
</evidence>
<dbReference type="SMART" id="SM00905">
    <property type="entry name" value="FolB"/>
    <property type="match status" value="1"/>
</dbReference>
<dbReference type="EC" id="2.7.6.3" evidence="13"/>
<name>A0A511YY12_9CELL</name>
<evidence type="ECO:0000256" key="2">
    <source>
        <dbReference type="ARBA" id="ARBA00001353"/>
    </source>
</evidence>
<comment type="similarity">
    <text evidence="6">In the N-terminal section; belongs to the DHNA family.</text>
</comment>
<dbReference type="SUPFAM" id="SSF55620">
    <property type="entry name" value="Tetrahydrobiopterin biosynthesis enzymes-like"/>
    <property type="match status" value="1"/>
</dbReference>
<dbReference type="GO" id="GO:0016301">
    <property type="term" value="F:kinase activity"/>
    <property type="evidence" value="ECO:0007669"/>
    <property type="project" value="UniProtKB-KW"/>
</dbReference>
<dbReference type="PANTHER" id="PTHR43071:SF1">
    <property type="entry name" value="2-AMINO-4-HYDROXY-6-HYDROXYMETHYLDIHYDROPTERIDINE PYROPHOSPHOKINASE"/>
    <property type="match status" value="1"/>
</dbReference>
<protein>
    <recommendedName>
        <fullName evidence="13">Bifunctional folate synthesis protein</fullName>
    </recommendedName>
    <domain>
        <recommendedName>
            <fullName evidence="13">Dihydroneopterin aldolase</fullName>
            <shortName evidence="13">DHNA</shortName>
            <ecNumber evidence="13">4.1.2.25</ecNumber>
        </recommendedName>
        <alternativeName>
            <fullName evidence="13">7,8-dihydroneopterin aldolase</fullName>
        </alternativeName>
    </domain>
    <domain>
        <recommendedName>
            <fullName evidence="13">2-amino-4-hydroxy-6-hydroxymethyldihydropteridine pyrophosphokinase</fullName>
            <ecNumber evidence="13">2.7.6.3</ecNumber>
        </recommendedName>
        <alternativeName>
            <fullName evidence="13">6-hydroxymethyl-7,8-dihydropterin pyrophosphokinase</fullName>
            <shortName evidence="13">PPPK</shortName>
        </alternativeName>
        <alternativeName>
            <fullName evidence="13">7,8-dihydro-6-hydroxymethylpterin pyrophosphokinase</fullName>
            <shortName evidence="13">HPPK</shortName>
        </alternativeName>
    </domain>
</protein>
<evidence type="ECO:0000256" key="3">
    <source>
        <dbReference type="ARBA" id="ARBA00005013"/>
    </source>
</evidence>
<organism evidence="16 17">
    <name type="scientific">Actinotalea fermentans</name>
    <dbReference type="NCBI Taxonomy" id="43671"/>
    <lineage>
        <taxon>Bacteria</taxon>
        <taxon>Bacillati</taxon>
        <taxon>Actinomycetota</taxon>
        <taxon>Actinomycetes</taxon>
        <taxon>Micrococcales</taxon>
        <taxon>Cellulomonadaceae</taxon>
        <taxon>Actinotalea</taxon>
    </lineage>
</organism>
<keyword evidence="9" id="KW-0418">Kinase</keyword>
<comment type="pathway">
    <text evidence="4">Cofactor biosynthesis; tetrahydrofolate biosynthesis; 2-amino-4-hydroxy-6-hydroxymethyl-7,8-dihydropteridine diphosphate from 7,8-dihydroneopterin triphosphate: step 4/4.</text>
</comment>
<dbReference type="UniPathway" id="UPA00077">
    <property type="reaction ID" value="UER00154"/>
</dbReference>
<dbReference type="GO" id="GO:0046656">
    <property type="term" value="P:folic acid biosynthetic process"/>
    <property type="evidence" value="ECO:0007669"/>
    <property type="project" value="UniProtKB-UniRule"/>
</dbReference>
<evidence type="ECO:0000256" key="14">
    <source>
        <dbReference type="SAM" id="MobiDB-lite"/>
    </source>
</evidence>
<keyword evidence="17" id="KW-1185">Reference proteome</keyword>
<feature type="compositionally biased region" description="Low complexity" evidence="14">
    <location>
        <begin position="259"/>
        <end position="296"/>
    </location>
</feature>
<dbReference type="PROSITE" id="PS00794">
    <property type="entry name" value="HPPK"/>
    <property type="match status" value="1"/>
</dbReference>
<dbReference type="CDD" id="cd00534">
    <property type="entry name" value="DHNA_DHNTPE"/>
    <property type="match status" value="1"/>
</dbReference>
<sequence>MGDVADLIRLTGVSATGYHGVLPAERRDGQTFVADVVLHVDTREAAAGDRLDATVDYASVAVRVTEILAGAPADLIETVAERIAAALLADPRVSAVDVVLHKPQAPIPVPFTDVTVEIHRDRATPPAVPAPGVLDLTAGAGVPDVVAPPVAPLPPAPLPPAPMPPAPLPPAPMPPEALAPMPTWSPLSDAPEPPPVAPLPPAPAVAVAPVGGVAVGAVPVGAVPVGAVPPTIADLVLPTGAASSGAPGPEVTSPLEAGPAADPFDVPALVPDPLDPAAGAPADAALPGPGGDAPAPRGQHAAAPPPSDRMDVAPEAPVQAVLALGSNVGASQDTLRAAVRALADVPGIEVSAVGPLARTAAVGGPEQPDFLNTVVLVGTVLSPRALLHACLEVEAGLGRVRAERWGPRTLDVDVIVHGSTIGVTDDLELPHPRAHERAFVLLPWAQVDPGAVLPGLGGGPVAALAETAPDREGVRWVNLDWWTAG</sequence>
<dbReference type="InterPro" id="IPR035907">
    <property type="entry name" value="Hppk_sf"/>
</dbReference>
<reference evidence="16 17" key="1">
    <citation type="submission" date="2019-07" db="EMBL/GenBank/DDBJ databases">
        <title>Whole genome shotgun sequence of Actinotalea fermentans NBRC 105374.</title>
        <authorList>
            <person name="Hosoyama A."/>
            <person name="Uohara A."/>
            <person name="Ohji S."/>
            <person name="Ichikawa N."/>
        </authorList>
    </citation>
    <scope>NUCLEOTIDE SEQUENCE [LARGE SCALE GENOMIC DNA]</scope>
    <source>
        <strain evidence="16 17">NBRC 105374</strain>
    </source>
</reference>
<comment type="caution">
    <text evidence="16">The sequence shown here is derived from an EMBL/GenBank/DDBJ whole genome shotgun (WGS) entry which is preliminary data.</text>
</comment>
<evidence type="ECO:0000256" key="13">
    <source>
        <dbReference type="RuleBase" id="RU362079"/>
    </source>
</evidence>
<dbReference type="EMBL" id="BJYK01000004">
    <property type="protein sequence ID" value="GEN80016.1"/>
    <property type="molecule type" value="Genomic_DNA"/>
</dbReference>
<proteinExistence type="inferred from homology"/>
<dbReference type="SUPFAM" id="SSF55083">
    <property type="entry name" value="6-hydroxymethyl-7,8-dihydropterin pyrophosphokinase, HPPK"/>
    <property type="match status" value="1"/>
</dbReference>
<gene>
    <name evidence="16" type="ORF">AFE02nite_17500</name>
</gene>
<dbReference type="InterPro" id="IPR000550">
    <property type="entry name" value="Hppk"/>
</dbReference>
<accession>A0A511YY12</accession>
<dbReference type="FunFam" id="3.30.1130.10:FF:000003">
    <property type="entry name" value="7,8-dihydroneopterin aldolase"/>
    <property type="match status" value="1"/>
</dbReference>
<dbReference type="AlphaFoldDB" id="A0A511YY12"/>
<evidence type="ECO:0000256" key="12">
    <source>
        <dbReference type="ARBA" id="ARBA00023239"/>
    </source>
</evidence>
<evidence type="ECO:0000256" key="11">
    <source>
        <dbReference type="ARBA" id="ARBA00022909"/>
    </source>
</evidence>
<evidence type="ECO:0000259" key="15">
    <source>
        <dbReference type="PROSITE" id="PS00794"/>
    </source>
</evidence>
<keyword evidence="10" id="KW-0067">ATP-binding</keyword>
<dbReference type="NCBIfam" id="TIGR00526">
    <property type="entry name" value="folB_dom"/>
    <property type="match status" value="1"/>
</dbReference>
<dbReference type="OrthoDB" id="9808041at2"/>
<comment type="function">
    <text evidence="13">Catalyzes the conversion of 7,8-dihydroneopterin to 6-hydroxymethyl-7,8-dihydropterin.</text>
</comment>
<evidence type="ECO:0000313" key="16">
    <source>
        <dbReference type="EMBL" id="GEN80016.1"/>
    </source>
</evidence>
<dbReference type="InterPro" id="IPR006157">
    <property type="entry name" value="FolB_dom"/>
</dbReference>
<dbReference type="Gene3D" id="3.30.70.560">
    <property type="entry name" value="7,8-Dihydro-6-hydroxymethylpterin-pyrophosphokinase HPPK"/>
    <property type="match status" value="1"/>
</dbReference>
<dbReference type="InterPro" id="IPR043133">
    <property type="entry name" value="GTP-CH-I_C/QueF"/>
</dbReference>
<keyword evidence="8" id="KW-0547">Nucleotide-binding</keyword>
<evidence type="ECO:0000256" key="9">
    <source>
        <dbReference type="ARBA" id="ARBA00022777"/>
    </source>
</evidence>
<dbReference type="Proteomes" id="UP000321484">
    <property type="component" value="Unassembled WGS sequence"/>
</dbReference>
<dbReference type="GO" id="GO:0005524">
    <property type="term" value="F:ATP binding"/>
    <property type="evidence" value="ECO:0007669"/>
    <property type="project" value="UniProtKB-KW"/>
</dbReference>
<dbReference type="NCBIfam" id="TIGR00525">
    <property type="entry name" value="folB"/>
    <property type="match status" value="1"/>
</dbReference>
<comment type="similarity">
    <text evidence="5 13">Belongs to the DHNA family.</text>
</comment>
<keyword evidence="7" id="KW-0808">Transferase</keyword>
<dbReference type="GO" id="GO:0003848">
    <property type="term" value="F:2-amino-4-hydroxy-6-hydroxymethyldihydropteridine diphosphokinase activity"/>
    <property type="evidence" value="ECO:0007669"/>
    <property type="project" value="UniProtKB-EC"/>
</dbReference>
<dbReference type="InterPro" id="IPR006156">
    <property type="entry name" value="Dihydroneopterin_aldolase"/>
</dbReference>
<evidence type="ECO:0000256" key="6">
    <source>
        <dbReference type="ARBA" id="ARBA00009640"/>
    </source>
</evidence>
<feature type="domain" description="7,8-dihydro-6-hydroxymethylpterin-pyrophosphokinase" evidence="15">
    <location>
        <begin position="404"/>
        <end position="415"/>
    </location>
</feature>
<evidence type="ECO:0000313" key="17">
    <source>
        <dbReference type="Proteomes" id="UP000321484"/>
    </source>
</evidence>
<dbReference type="Pfam" id="PF02152">
    <property type="entry name" value="FolB"/>
    <property type="match status" value="1"/>
</dbReference>
<comment type="pathway">
    <text evidence="3 13">Cofactor biosynthesis; tetrahydrofolate biosynthesis; 2-amino-4-hydroxy-6-hydroxymethyl-7,8-dihydropteridine diphosphate from 7,8-dihydroneopterin triphosphate: step 3/4.</text>
</comment>
<dbReference type="GO" id="GO:0004150">
    <property type="term" value="F:dihydroneopterin aldolase activity"/>
    <property type="evidence" value="ECO:0007669"/>
    <property type="project" value="UniProtKB-UniRule"/>
</dbReference>
<comment type="catalytic activity">
    <reaction evidence="2 13">
        <text>7,8-dihydroneopterin = 6-hydroxymethyl-7,8-dihydropterin + glycolaldehyde</text>
        <dbReference type="Rhea" id="RHEA:10540"/>
        <dbReference type="ChEBI" id="CHEBI:17001"/>
        <dbReference type="ChEBI" id="CHEBI:17071"/>
        <dbReference type="ChEBI" id="CHEBI:44841"/>
        <dbReference type="EC" id="4.1.2.25"/>
    </reaction>
</comment>
<comment type="catalytic activity">
    <reaction evidence="1">
        <text>6-hydroxymethyl-7,8-dihydropterin + ATP = (7,8-dihydropterin-6-yl)methyl diphosphate + AMP + H(+)</text>
        <dbReference type="Rhea" id="RHEA:11412"/>
        <dbReference type="ChEBI" id="CHEBI:15378"/>
        <dbReference type="ChEBI" id="CHEBI:30616"/>
        <dbReference type="ChEBI" id="CHEBI:44841"/>
        <dbReference type="ChEBI" id="CHEBI:72950"/>
        <dbReference type="ChEBI" id="CHEBI:456215"/>
        <dbReference type="EC" id="2.7.6.3"/>
    </reaction>
</comment>
<dbReference type="Gene3D" id="3.30.1130.10">
    <property type="match status" value="1"/>
</dbReference>
<dbReference type="NCBIfam" id="TIGR01498">
    <property type="entry name" value="folK"/>
    <property type="match status" value="1"/>
</dbReference>
<dbReference type="GO" id="GO:0046654">
    <property type="term" value="P:tetrahydrofolate biosynthetic process"/>
    <property type="evidence" value="ECO:0007669"/>
    <property type="project" value="UniProtKB-UniRule"/>
</dbReference>